<name>A0A0E9UTI5_ANGAN</name>
<accession>A0A0E9UTI5</accession>
<organism evidence="1">
    <name type="scientific">Anguilla anguilla</name>
    <name type="common">European freshwater eel</name>
    <name type="synonym">Muraena anguilla</name>
    <dbReference type="NCBI Taxonomy" id="7936"/>
    <lineage>
        <taxon>Eukaryota</taxon>
        <taxon>Metazoa</taxon>
        <taxon>Chordata</taxon>
        <taxon>Craniata</taxon>
        <taxon>Vertebrata</taxon>
        <taxon>Euteleostomi</taxon>
        <taxon>Actinopterygii</taxon>
        <taxon>Neopterygii</taxon>
        <taxon>Teleostei</taxon>
        <taxon>Anguilliformes</taxon>
        <taxon>Anguillidae</taxon>
        <taxon>Anguilla</taxon>
    </lineage>
</organism>
<dbReference type="AlphaFoldDB" id="A0A0E9UTI5"/>
<dbReference type="EMBL" id="GBXM01039516">
    <property type="protein sequence ID" value="JAH69061.1"/>
    <property type="molecule type" value="Transcribed_RNA"/>
</dbReference>
<evidence type="ECO:0000313" key="1">
    <source>
        <dbReference type="EMBL" id="JAH69061.1"/>
    </source>
</evidence>
<reference evidence="1" key="2">
    <citation type="journal article" date="2015" name="Fish Shellfish Immunol.">
        <title>Early steps in the European eel (Anguilla anguilla)-Vibrio vulnificus interaction in the gills: Role of the RtxA13 toxin.</title>
        <authorList>
            <person name="Callol A."/>
            <person name="Pajuelo D."/>
            <person name="Ebbesson L."/>
            <person name="Teles M."/>
            <person name="MacKenzie S."/>
            <person name="Amaro C."/>
        </authorList>
    </citation>
    <scope>NUCLEOTIDE SEQUENCE</scope>
</reference>
<sequence>MLEMFPFNRSMELYNKKLNI</sequence>
<protein>
    <submittedName>
        <fullName evidence="1">Uncharacterized protein</fullName>
    </submittedName>
</protein>
<reference evidence="1" key="1">
    <citation type="submission" date="2014-11" db="EMBL/GenBank/DDBJ databases">
        <authorList>
            <person name="Amaro Gonzalez C."/>
        </authorList>
    </citation>
    <scope>NUCLEOTIDE SEQUENCE</scope>
</reference>
<proteinExistence type="predicted"/>